<feature type="region of interest" description="Disordered" evidence="2">
    <location>
        <begin position="636"/>
        <end position="661"/>
    </location>
</feature>
<feature type="compositionally biased region" description="Polar residues" evidence="2">
    <location>
        <begin position="417"/>
        <end position="426"/>
    </location>
</feature>
<evidence type="ECO:0000313" key="5">
    <source>
        <dbReference type="WBParaSite" id="nRc.2.0.1.t47946-RA"/>
    </source>
</evidence>
<dbReference type="AlphaFoldDB" id="A0A915LDP0"/>
<dbReference type="GO" id="GO:0008270">
    <property type="term" value="F:zinc ion binding"/>
    <property type="evidence" value="ECO:0007669"/>
    <property type="project" value="UniProtKB-KW"/>
</dbReference>
<keyword evidence="1" id="KW-0479">Metal-binding</keyword>
<feature type="compositionally biased region" description="Low complexity" evidence="2">
    <location>
        <begin position="463"/>
        <end position="472"/>
    </location>
</feature>
<dbReference type="Gene3D" id="3.30.160.60">
    <property type="entry name" value="Classic Zinc Finger"/>
    <property type="match status" value="1"/>
</dbReference>
<dbReference type="SMART" id="SM00355">
    <property type="entry name" value="ZnF_C2H2"/>
    <property type="match status" value="3"/>
</dbReference>
<dbReference type="PANTHER" id="PTHR33936:SF25">
    <property type="entry name" value="C2H2-TYPE DOMAIN-CONTAINING PROTEIN"/>
    <property type="match status" value="1"/>
</dbReference>
<feature type="region of interest" description="Disordered" evidence="2">
    <location>
        <begin position="399"/>
        <end position="475"/>
    </location>
</feature>
<evidence type="ECO:0000256" key="2">
    <source>
        <dbReference type="SAM" id="MobiDB-lite"/>
    </source>
</evidence>
<keyword evidence="1" id="KW-0863">Zinc-finger</keyword>
<dbReference type="PANTHER" id="PTHR33936">
    <property type="entry name" value="PROTEIN CBG17840"/>
    <property type="match status" value="1"/>
</dbReference>
<dbReference type="InterPro" id="IPR013087">
    <property type="entry name" value="Znf_C2H2_type"/>
</dbReference>
<keyword evidence="1" id="KW-0862">Zinc</keyword>
<evidence type="ECO:0000259" key="3">
    <source>
        <dbReference type="PROSITE" id="PS50157"/>
    </source>
</evidence>
<dbReference type="WBParaSite" id="nRc.2.0.1.t47946-RA">
    <property type="protein sequence ID" value="nRc.2.0.1.t47946-RA"/>
    <property type="gene ID" value="nRc.2.0.1.g47946"/>
</dbReference>
<evidence type="ECO:0000313" key="4">
    <source>
        <dbReference type="Proteomes" id="UP000887565"/>
    </source>
</evidence>
<reference evidence="5" key="1">
    <citation type="submission" date="2022-11" db="UniProtKB">
        <authorList>
            <consortium name="WormBaseParasite"/>
        </authorList>
    </citation>
    <scope>IDENTIFICATION</scope>
</reference>
<protein>
    <submittedName>
        <fullName evidence="5">C2H2-type domain-containing protein</fullName>
    </submittedName>
</protein>
<feature type="domain" description="C2H2-type" evidence="3">
    <location>
        <begin position="72"/>
        <end position="100"/>
    </location>
</feature>
<feature type="domain" description="C2H2-type" evidence="3">
    <location>
        <begin position="126"/>
        <end position="156"/>
    </location>
</feature>
<feature type="region of interest" description="Disordered" evidence="2">
    <location>
        <begin position="838"/>
        <end position="873"/>
    </location>
</feature>
<sequence>MNNNNDSFSQDIEMSADYTDNCLVIEEFTNGTNIEEADMLAQLECHEANDFQTKSRDSELNSLDSRNKNSHFTCPECDNAFVNEELLRRHRTDAHKRNLSVAEHLALSRGTVNKISKVLAPAKRLRDCFYCDCGEKFSSQTFLNLHKRKAHSVELSVIKAKNKENGQLLSVPKPTQVNKVPLKAAVKIKNSHTISGRLKAINLSKKMALANLTKKNIIYEHRNNARSSRRANVAKRGRPSFKIGALSCLLCDVVMSAQAHLCSHARLAHNEPAFVKRQYFSTVEQFRKWLVSVGESCFYKASTNKWKMTETVYYYCKKSFVVAKEGTFFNGKIVNFHCTAFIIARIFNEGAVNQKKVEVQFCASHSGNHDNFNCTYLSSNNSKFGQEVTLNEQKTLAKTQNATPSKNQNGMHRKSGATISPSSGVSEQRALKITPKTPKSQLVTSKTKKPSIKPKSNEKSVKNAMAANSAAESNDDDMVLSLAAKVGQKIFDVNSPTKNLSQRKQSSSAAKNLINQKVGEVSPPARQTDGELQETSKIDEYIGKLKSILAKLQQFNAAPHTNDKFLLSYIYFTIDSLMDICSKVDKKREYDEKLKSQTGTYLINGTCSNPTSDGPMAENLPSADSRLPMLYYKNTRSAPRKTHNSSKIIDNNDEGKFESPQPTMLESEKVHISTPSMAALMLELRQRVERIEKMQFGDDKKETGNEVVCKENSLTVVKVGRSQKRTIHNSDPANVENFNRAVKQRKLDLIESSVQKVVGKPERKIPPTSFKCAKKNTPPKSPTGLDEVELANIASKAEETLLKNGMRRISGMPNGKSIISPRKSSRINLAANKEYVQNKKEIPGLSKPKRTPKSSFSTPNLAKKSSPLKRVPLETVVTPRRSAAPVYASGRNAKPFLMKPARNGQQLQKVTTLPTISFENDEDNFVYDVSIEEENV</sequence>
<name>A0A915LDP0_ROMCU</name>
<dbReference type="Proteomes" id="UP000887565">
    <property type="component" value="Unplaced"/>
</dbReference>
<proteinExistence type="predicted"/>
<keyword evidence="4" id="KW-1185">Reference proteome</keyword>
<dbReference type="InterPro" id="IPR052797">
    <property type="entry name" value="RegFact_GeneExpr_CellDeath"/>
</dbReference>
<accession>A0A915LDP0</accession>
<evidence type="ECO:0000256" key="1">
    <source>
        <dbReference type="PROSITE-ProRule" id="PRU00042"/>
    </source>
</evidence>
<organism evidence="4 5">
    <name type="scientific">Romanomermis culicivorax</name>
    <name type="common">Nematode worm</name>
    <dbReference type="NCBI Taxonomy" id="13658"/>
    <lineage>
        <taxon>Eukaryota</taxon>
        <taxon>Metazoa</taxon>
        <taxon>Ecdysozoa</taxon>
        <taxon>Nematoda</taxon>
        <taxon>Enoplea</taxon>
        <taxon>Dorylaimia</taxon>
        <taxon>Mermithida</taxon>
        <taxon>Mermithoidea</taxon>
        <taxon>Mermithidae</taxon>
        <taxon>Romanomermis</taxon>
    </lineage>
</organism>
<dbReference type="PROSITE" id="PS50157">
    <property type="entry name" value="ZINC_FINGER_C2H2_2"/>
    <property type="match status" value="2"/>
</dbReference>
<feature type="compositionally biased region" description="Polar residues" evidence="2">
    <location>
        <begin position="399"/>
        <end position="410"/>
    </location>
</feature>
<dbReference type="PROSITE" id="PS00028">
    <property type="entry name" value="ZINC_FINGER_C2H2_1"/>
    <property type="match status" value="3"/>
</dbReference>
<feature type="region of interest" description="Disordered" evidence="2">
    <location>
        <begin position="760"/>
        <end position="785"/>
    </location>
</feature>